<accession>A0ABN6L4S8</accession>
<reference evidence="1 2" key="1">
    <citation type="submission" date="2021-12" db="EMBL/GenBank/DDBJ databases">
        <title>Genome sequencing of bacteria with rrn-lacking chromosome and rrn-plasmid.</title>
        <authorList>
            <person name="Anda M."/>
            <person name="Iwasaki W."/>
        </authorList>
    </citation>
    <scope>NUCLEOTIDE SEQUENCE [LARGE SCALE GENOMIC DNA]</scope>
    <source>
        <strain evidence="1 2">NBRC 101262</strain>
    </source>
</reference>
<name>A0ABN6L4S8_9BACT</name>
<organism evidence="1 2">
    <name type="scientific">Persicobacter psychrovividus</name>
    <dbReference type="NCBI Taxonomy" id="387638"/>
    <lineage>
        <taxon>Bacteria</taxon>
        <taxon>Pseudomonadati</taxon>
        <taxon>Bacteroidota</taxon>
        <taxon>Cytophagia</taxon>
        <taxon>Cytophagales</taxon>
        <taxon>Persicobacteraceae</taxon>
        <taxon>Persicobacter</taxon>
    </lineage>
</organism>
<dbReference type="RefSeq" id="WP_338397487.1">
    <property type="nucleotide sequence ID" value="NZ_AP025292.1"/>
</dbReference>
<proteinExistence type="predicted"/>
<dbReference type="Proteomes" id="UP001354989">
    <property type="component" value="Chromosome"/>
</dbReference>
<gene>
    <name evidence="1" type="ORF">PEPS_03680</name>
</gene>
<dbReference type="Pfam" id="PF14091">
    <property type="entry name" value="DUF4269"/>
    <property type="match status" value="1"/>
</dbReference>
<dbReference type="GO" id="GO:0016787">
    <property type="term" value="F:hydrolase activity"/>
    <property type="evidence" value="ECO:0007669"/>
    <property type="project" value="UniProtKB-KW"/>
</dbReference>
<keyword evidence="2" id="KW-1185">Reference proteome</keyword>
<sequence>MNQPRQDFTDIEYLRNGSLRQQEVFRVLQSVNIFEDLRLYQPVLTGTFPIGIDINSSDLDIICSCGDHQQFSQQLQRLYGSFKDFSLKSKLWQGRPTTIANFEYKTYAIEIFAQAVATVEQNAYRHMIIENQILQRKGADFRAEIIALKKSGLKTEPAFAKLLGLKGDPYEALLKFQI</sequence>
<dbReference type="InterPro" id="IPR025365">
    <property type="entry name" value="DUF4269"/>
</dbReference>
<evidence type="ECO:0000313" key="1">
    <source>
        <dbReference type="EMBL" id="BDC98087.1"/>
    </source>
</evidence>
<dbReference type="EMBL" id="AP025292">
    <property type="protein sequence ID" value="BDC98087.1"/>
    <property type="molecule type" value="Genomic_DNA"/>
</dbReference>
<keyword evidence="1" id="KW-0378">Hydrolase</keyword>
<protein>
    <submittedName>
        <fullName evidence="1">Alpha/beta hydrolase</fullName>
    </submittedName>
</protein>
<evidence type="ECO:0000313" key="2">
    <source>
        <dbReference type="Proteomes" id="UP001354989"/>
    </source>
</evidence>